<evidence type="ECO:0000256" key="13">
    <source>
        <dbReference type="HAMAP-Rule" id="MF_00414"/>
    </source>
</evidence>
<dbReference type="InterPro" id="IPR004147">
    <property type="entry name" value="ABC1_dom"/>
</dbReference>
<comment type="caution">
    <text evidence="16">The sequence shown here is derived from an EMBL/GenBank/DDBJ whole genome shotgun (WGS) entry which is preliminary data.</text>
</comment>
<keyword evidence="8 13" id="KW-0547">Nucleotide-binding</keyword>
<evidence type="ECO:0000256" key="1">
    <source>
        <dbReference type="ARBA" id="ARBA00005020"/>
    </source>
</evidence>
<dbReference type="HAMAP" id="MF_00414">
    <property type="entry name" value="UbiB"/>
    <property type="match status" value="1"/>
</dbReference>
<dbReference type="PANTHER" id="PTHR10566">
    <property type="entry name" value="CHAPERONE-ACTIVITY OF BC1 COMPLEX CABC1 -RELATED"/>
    <property type="match status" value="1"/>
</dbReference>
<feature type="transmembrane region" description="Helical" evidence="13">
    <location>
        <begin position="500"/>
        <end position="518"/>
    </location>
</feature>
<keyword evidence="16" id="KW-0830">Ubiquinone</keyword>
<dbReference type="GO" id="GO:0004672">
    <property type="term" value="F:protein kinase activity"/>
    <property type="evidence" value="ECO:0007669"/>
    <property type="project" value="UniProtKB-UniRule"/>
</dbReference>
<dbReference type="EC" id="2.7.-.-" evidence="13"/>
<dbReference type="Proteomes" id="UP000036851">
    <property type="component" value="Unassembled WGS sequence"/>
</dbReference>
<comment type="similarity">
    <text evidence="2">Belongs to the protein kinase superfamily. ADCK protein kinase family.</text>
</comment>
<comment type="similarity">
    <text evidence="13">Belongs to the ABC1 family. UbiB subfamily.</text>
</comment>
<comment type="subcellular location">
    <subcellularLocation>
        <location evidence="13">Cell membrane</location>
        <topology evidence="13">Multi-pass membrane protein</topology>
    </subcellularLocation>
</comment>
<comment type="function">
    <text evidence="13">Is probably a protein kinase regulator of UbiI activity which is involved in aerobic coenzyme Q (ubiquinone) biosynthesis.</text>
</comment>
<dbReference type="GO" id="GO:0006744">
    <property type="term" value="P:ubiquinone biosynthetic process"/>
    <property type="evidence" value="ECO:0007669"/>
    <property type="project" value="UniProtKB-UniPathway"/>
</dbReference>
<gene>
    <name evidence="13 16" type="primary">ubiB</name>
    <name evidence="15" type="ORF">NG42_15765</name>
    <name evidence="16" type="ORF">NG43_14635</name>
</gene>
<dbReference type="UniPathway" id="UPA00232"/>
<evidence type="ECO:0000313" key="16">
    <source>
        <dbReference type="EMBL" id="KOC91732.1"/>
    </source>
</evidence>
<dbReference type="SUPFAM" id="SSF56112">
    <property type="entry name" value="Protein kinase-like (PK-like)"/>
    <property type="match status" value="1"/>
</dbReference>
<dbReference type="CDD" id="cd13972">
    <property type="entry name" value="UbiB"/>
    <property type="match status" value="1"/>
</dbReference>
<evidence type="ECO:0000256" key="7">
    <source>
        <dbReference type="ARBA" id="ARBA00022692"/>
    </source>
</evidence>
<evidence type="ECO:0000256" key="12">
    <source>
        <dbReference type="ARBA" id="ARBA00023136"/>
    </source>
</evidence>
<keyword evidence="6 13" id="KW-0831">Ubiquinone biosynthesis</keyword>
<dbReference type="AlphaFoldDB" id="A0A0L7T8L8"/>
<dbReference type="Proteomes" id="UP000037088">
    <property type="component" value="Unassembled WGS sequence"/>
</dbReference>
<evidence type="ECO:0000259" key="14">
    <source>
        <dbReference type="Pfam" id="PF03109"/>
    </source>
</evidence>
<name>A0A0L7T8L8_9GAMM</name>
<dbReference type="GO" id="GO:0005886">
    <property type="term" value="C:plasma membrane"/>
    <property type="evidence" value="ECO:0007669"/>
    <property type="project" value="UniProtKB-SubCell"/>
</dbReference>
<dbReference type="InterPro" id="IPR011009">
    <property type="entry name" value="Kinase-like_dom_sf"/>
</dbReference>
<keyword evidence="3 13" id="KW-1003">Cell membrane</keyword>
<dbReference type="GO" id="GO:0005524">
    <property type="term" value="F:ATP binding"/>
    <property type="evidence" value="ECO:0007669"/>
    <property type="project" value="UniProtKB-KW"/>
</dbReference>
<dbReference type="InterPro" id="IPR050154">
    <property type="entry name" value="UbiB_kinase"/>
</dbReference>
<organism evidence="16 17">
    <name type="scientific">Winslowiella iniecta</name>
    <dbReference type="NCBI Taxonomy" id="1560201"/>
    <lineage>
        <taxon>Bacteria</taxon>
        <taxon>Pseudomonadati</taxon>
        <taxon>Pseudomonadota</taxon>
        <taxon>Gammaproteobacteria</taxon>
        <taxon>Enterobacterales</taxon>
        <taxon>Erwiniaceae</taxon>
        <taxon>Winslowiella</taxon>
    </lineage>
</organism>
<evidence type="ECO:0000256" key="4">
    <source>
        <dbReference type="ARBA" id="ARBA00022519"/>
    </source>
</evidence>
<evidence type="ECO:0000313" key="15">
    <source>
        <dbReference type="EMBL" id="KOC88672.1"/>
    </source>
</evidence>
<keyword evidence="11 13" id="KW-1133">Transmembrane helix</keyword>
<dbReference type="InterPro" id="IPR010232">
    <property type="entry name" value="UbiB"/>
</dbReference>
<evidence type="ECO:0000256" key="2">
    <source>
        <dbReference type="ARBA" id="ARBA00009670"/>
    </source>
</evidence>
<sequence>MTLGEIRRLYYIIKVFLSYGLDELIPRTRMTLPIRLWRRCVFWIPYSHQDQPLGARLRMALEQLGPVWIKFGQMMSTRRDLFPPQIADQLAMLQDRVAPFDGELARRQIELSLGTTIETWFDDFEIKPLASASIAQVHTATLKENGKQVVIKVIRPDILPVIKADMKLIYRLAHWVPRLLPDGRRLRPVEVVADYEKTLIDELNLLREAANAIQLRRNFDSSKMLYVPEVYSDYCSESMLVMERIYGIPISDVVALEQHGVNMKLLAERGVQVFFTQVFRDSFFHADMHPGNIFVSYEHPEDPQYIGIDCGIVGSLNKEDKRYLAENFIAFFNRDYRKVAELHVDSGWVPLDTNVEDFEFAIRTVCEPIFEKPLAEISFGHVLLNLFNTARRFNMEVQPQLVLLQKTLLYVEGVGRQLYPQLDLWKTAKPFLEDWIKDQVGIPAIVRALKEKAPFWAEKLPELPELFYDSLRQHKRLQHSVDRLVTDMNVQRTRQHQSRFLFGIGATLLVSGTAILLTHPEWDLLPAVMMAGGLVSWLIGWRKTN</sequence>
<keyword evidence="9 13" id="KW-0418">Kinase</keyword>
<protein>
    <recommendedName>
        <fullName evidence="13">Probable protein kinase UbiB</fullName>
        <ecNumber evidence="13">2.7.-.-</ecNumber>
    </recommendedName>
    <alternativeName>
        <fullName evidence="13">Ubiquinone biosynthesis protein UbiB</fullName>
    </alternativeName>
</protein>
<dbReference type="PATRIC" id="fig|1560201.3.peg.3340"/>
<accession>A0A0L7T8L8</accession>
<keyword evidence="4" id="KW-0997">Cell inner membrane</keyword>
<feature type="binding site" evidence="13">
    <location>
        <begin position="129"/>
        <end position="137"/>
    </location>
    <ligand>
        <name>ATP</name>
        <dbReference type="ChEBI" id="CHEBI:30616"/>
    </ligand>
</feature>
<evidence type="ECO:0000256" key="10">
    <source>
        <dbReference type="ARBA" id="ARBA00022840"/>
    </source>
</evidence>
<comment type="caution">
    <text evidence="13">Lacks conserved residue(s) required for the propagation of feature annotation.</text>
</comment>
<evidence type="ECO:0000256" key="9">
    <source>
        <dbReference type="ARBA" id="ARBA00022777"/>
    </source>
</evidence>
<dbReference type="EMBL" id="JRXF01000023">
    <property type="protein sequence ID" value="KOC91732.1"/>
    <property type="molecule type" value="Genomic_DNA"/>
</dbReference>
<evidence type="ECO:0000256" key="3">
    <source>
        <dbReference type="ARBA" id="ARBA00022475"/>
    </source>
</evidence>
<dbReference type="GO" id="GO:0010795">
    <property type="term" value="P:regulation of ubiquinone biosynthetic process"/>
    <property type="evidence" value="ECO:0007669"/>
    <property type="project" value="UniProtKB-UniRule"/>
</dbReference>
<dbReference type="OrthoDB" id="9795390at2"/>
<dbReference type="Pfam" id="PF03109">
    <property type="entry name" value="ABC1"/>
    <property type="match status" value="1"/>
</dbReference>
<reference evidence="17 18" key="1">
    <citation type="journal article" date="2015" name="Int. J. Syst. Evol. Microbiol.">
        <title>Erwinia iniecta sp. nov., isolated from Russian wheat aphids (Diuraphis noxia).</title>
        <authorList>
            <person name="Campillo T."/>
            <person name="Luna E."/>
            <person name="Portier P."/>
            <person name="Fischer-Le Saux M."/>
            <person name="Lapitan N."/>
            <person name="Tisserat N.A."/>
            <person name="Leach J.E."/>
        </authorList>
    </citation>
    <scope>NUCLEOTIDE SEQUENCE [LARGE SCALE GENOMIC DNA]</scope>
    <source>
        <strain evidence="15 18">B120</strain>
        <strain evidence="16 17">B149</strain>
    </source>
</reference>
<keyword evidence="12 13" id="KW-0472">Membrane</keyword>
<dbReference type="PANTHER" id="PTHR10566:SF113">
    <property type="entry name" value="PROTEIN ACTIVITY OF BC1 COMPLEX KINASE 7, CHLOROPLASTIC"/>
    <property type="match status" value="1"/>
</dbReference>
<dbReference type="NCBIfam" id="NF003404">
    <property type="entry name" value="PRK04750.1"/>
    <property type="match status" value="1"/>
</dbReference>
<feature type="active site" description="Proton acceptor" evidence="13">
    <location>
        <position position="287"/>
    </location>
</feature>
<feature type="transmembrane region" description="Helical" evidence="13">
    <location>
        <begin position="524"/>
        <end position="541"/>
    </location>
</feature>
<keyword evidence="10 13" id="KW-0067">ATP-binding</keyword>
<evidence type="ECO:0000256" key="8">
    <source>
        <dbReference type="ARBA" id="ARBA00022741"/>
    </source>
</evidence>
<feature type="binding site" evidence="13">
    <location>
        <position position="152"/>
    </location>
    <ligand>
        <name>ATP</name>
        <dbReference type="ChEBI" id="CHEBI:30616"/>
    </ligand>
</feature>
<dbReference type="STRING" id="1560201.NG42_15765"/>
<comment type="pathway">
    <text evidence="1 13">Cofactor biosynthesis; ubiquinone biosynthesis [regulation].</text>
</comment>
<keyword evidence="7 13" id="KW-0812">Transmembrane</keyword>
<dbReference type="RefSeq" id="WP_052900601.1">
    <property type="nucleotide sequence ID" value="NZ_JRXE01000022.1"/>
</dbReference>
<proteinExistence type="inferred from homology"/>
<evidence type="ECO:0000256" key="6">
    <source>
        <dbReference type="ARBA" id="ARBA00022688"/>
    </source>
</evidence>
<dbReference type="NCBIfam" id="TIGR01982">
    <property type="entry name" value="UbiB"/>
    <property type="match status" value="1"/>
</dbReference>
<feature type="domain" description="ABC1 atypical kinase-like" evidence="14">
    <location>
        <begin position="93"/>
        <end position="343"/>
    </location>
</feature>
<evidence type="ECO:0000256" key="11">
    <source>
        <dbReference type="ARBA" id="ARBA00022989"/>
    </source>
</evidence>
<dbReference type="InterPro" id="IPR045308">
    <property type="entry name" value="UbiB_bact"/>
</dbReference>
<evidence type="ECO:0000313" key="17">
    <source>
        <dbReference type="Proteomes" id="UP000036851"/>
    </source>
</evidence>
<evidence type="ECO:0000313" key="18">
    <source>
        <dbReference type="Proteomes" id="UP000037088"/>
    </source>
</evidence>
<evidence type="ECO:0000256" key="5">
    <source>
        <dbReference type="ARBA" id="ARBA00022679"/>
    </source>
</evidence>
<dbReference type="EMBL" id="JRXE01000022">
    <property type="protein sequence ID" value="KOC88672.1"/>
    <property type="molecule type" value="Genomic_DNA"/>
</dbReference>
<keyword evidence="5 13" id="KW-0808">Transferase</keyword>
<keyword evidence="18" id="KW-1185">Reference proteome</keyword>